<keyword evidence="3" id="KW-1185">Reference proteome</keyword>
<dbReference type="SUPFAM" id="SSF50998">
    <property type="entry name" value="Quinoprotein alcohol dehydrogenase-like"/>
    <property type="match status" value="1"/>
</dbReference>
<dbReference type="InterPro" id="IPR011047">
    <property type="entry name" value="Quinoprotein_ADH-like_sf"/>
</dbReference>
<dbReference type="InterPro" id="IPR015943">
    <property type="entry name" value="WD40/YVTN_repeat-like_dom_sf"/>
</dbReference>
<organism evidence="2 3">
    <name type="scientific">Sphingobacterium bambusae</name>
    <dbReference type="NCBI Taxonomy" id="662858"/>
    <lineage>
        <taxon>Bacteria</taxon>
        <taxon>Pseudomonadati</taxon>
        <taxon>Bacteroidota</taxon>
        <taxon>Sphingobacteriia</taxon>
        <taxon>Sphingobacteriales</taxon>
        <taxon>Sphingobacteriaceae</taxon>
        <taxon>Sphingobacterium</taxon>
    </lineage>
</organism>
<keyword evidence="1" id="KW-0175">Coiled coil</keyword>
<dbReference type="Proteomes" id="UP001597525">
    <property type="component" value="Unassembled WGS sequence"/>
</dbReference>
<evidence type="ECO:0000313" key="2">
    <source>
        <dbReference type="EMBL" id="MFD2968316.1"/>
    </source>
</evidence>
<evidence type="ECO:0000313" key="3">
    <source>
        <dbReference type="Proteomes" id="UP001597525"/>
    </source>
</evidence>
<dbReference type="Gene3D" id="2.130.10.10">
    <property type="entry name" value="YVTN repeat-like/Quinoprotein amine dehydrogenase"/>
    <property type="match status" value="1"/>
</dbReference>
<comment type="caution">
    <text evidence="2">The sequence shown here is derived from an EMBL/GenBank/DDBJ whole genome shotgun (WGS) entry which is preliminary data.</text>
</comment>
<accession>A0ABW6BFY3</accession>
<dbReference type="EMBL" id="JBHUPB010000008">
    <property type="protein sequence ID" value="MFD2968316.1"/>
    <property type="molecule type" value="Genomic_DNA"/>
</dbReference>
<protein>
    <submittedName>
        <fullName evidence="2">Uncharacterized protein</fullName>
    </submittedName>
</protein>
<reference evidence="3" key="1">
    <citation type="journal article" date="2019" name="Int. J. Syst. Evol. Microbiol.">
        <title>The Global Catalogue of Microorganisms (GCM) 10K type strain sequencing project: providing services to taxonomists for standard genome sequencing and annotation.</title>
        <authorList>
            <consortium name="The Broad Institute Genomics Platform"/>
            <consortium name="The Broad Institute Genome Sequencing Center for Infectious Disease"/>
            <person name="Wu L."/>
            <person name="Ma J."/>
        </authorList>
    </citation>
    <scope>NUCLEOTIDE SEQUENCE [LARGE SCALE GENOMIC DNA]</scope>
    <source>
        <strain evidence="3">KCTC 22814</strain>
    </source>
</reference>
<evidence type="ECO:0000256" key="1">
    <source>
        <dbReference type="SAM" id="Coils"/>
    </source>
</evidence>
<dbReference type="RefSeq" id="WP_320185697.1">
    <property type="nucleotide sequence ID" value="NZ_CP138332.1"/>
</dbReference>
<sequence>MRNTIILSILLFVAVIGASIYYFADLNGSEKEGLRPLTFLPKETYLVSTFHNDATTDNIFKDFELFEALIGKQDMKQWQLWKAKLLRNASLQPYVNGSDLYLSFHPEGEKIVSLFSIPTSEPIEVESLAAVMAEVGKEFNVTHRDTLGARIFHLHSGNKDSIFHIAYHKQIFFASYSDSLINRVLDNNQPKLDKHAIDYFAENNSRNSPLSVYFLHDEVAKISQHLMRNRPGNNIGLFTSIGGQSAWNLNFKNDALILSGESETMRDRKNYLEVFGRQSKTTQSLFNYFPENTATYMAFAISDPALFQDDLQKMFKERGESEKLSDQLQQLERNSNLSLNKEIRQIFGNEFAVVEQSNQTSLAFVALHDSSQLSQNIDRISTETGDSIFRFDQSNVLYALFGDPLKSFTRPYFMKHENSIVVANSQSLLQDFKRDMRRENLLINTLGFKNFEKIQGNEANVTYFQRTRTSSALIGNLLKPAFRENFRDSDDFGFQDFYSWSLQISGNNGDFLSNIYAIYKSKTALGATPEWSYTFENRPITAPWVFEHSDTSQFILIQEQDHTVHGIHPSGKQLWSAVFHGRVVGEAQQLADRSIVLVTDRNRLYRFDSSGNGLPGFSLGLSAEPSYTPTVAELNGQQLIFIPAGNELLVYDLEGKRMENWSNEKLAGNILFDVKARNSQVFIGTENGHFYQYDANGKLIKQEVINGGHFRNPLAFIAQEDAGSTLIAIDTANNFVTIDFKQPATKRTVGNWHGKSILAFDHMGATPANRLIVLDGKKLSTLQLPDGSPLYDFTFTQAAEDRPQFFANGSLLGIASRENGLIYIFDDKGTVVNGFPIESMPLFYYGKIDYNSATYLLCVRRDRKLYAFKHD</sequence>
<name>A0ABW6BFY3_9SPHI</name>
<gene>
    <name evidence="2" type="ORF">ACFS7Y_13030</name>
</gene>
<feature type="coiled-coil region" evidence="1">
    <location>
        <begin position="314"/>
        <end position="341"/>
    </location>
</feature>
<proteinExistence type="predicted"/>